<protein>
    <recommendedName>
        <fullName evidence="2">starch synthase</fullName>
        <ecNumber evidence="2">2.4.1.21</ecNumber>
    </recommendedName>
</protein>
<evidence type="ECO:0000256" key="4">
    <source>
        <dbReference type="ARBA" id="ARBA00022679"/>
    </source>
</evidence>
<gene>
    <name evidence="6" type="ORF">HKBW3S42_02141</name>
</gene>
<evidence type="ECO:0000256" key="1">
    <source>
        <dbReference type="ARBA" id="ARBA00001478"/>
    </source>
</evidence>
<dbReference type="EC" id="2.4.1.21" evidence="2"/>
<evidence type="ECO:0000259" key="5">
    <source>
        <dbReference type="Pfam" id="PF08323"/>
    </source>
</evidence>
<keyword evidence="4" id="KW-0808">Transferase</keyword>
<dbReference type="Proteomes" id="UP000568877">
    <property type="component" value="Unassembled WGS sequence"/>
</dbReference>
<dbReference type="GO" id="GO:0009011">
    <property type="term" value="F:alpha-1,4-glucan glucosyltransferase (ADP-glucose donor) activity"/>
    <property type="evidence" value="ECO:0007669"/>
    <property type="project" value="UniProtKB-EC"/>
</dbReference>
<feature type="non-terminal residue" evidence="6">
    <location>
        <position position="39"/>
    </location>
</feature>
<evidence type="ECO:0000313" key="6">
    <source>
        <dbReference type="EMBL" id="GFP33802.1"/>
    </source>
</evidence>
<name>A0A6V8PMD0_9ACTN</name>
<evidence type="ECO:0000313" key="7">
    <source>
        <dbReference type="Proteomes" id="UP000568877"/>
    </source>
</evidence>
<evidence type="ECO:0000256" key="3">
    <source>
        <dbReference type="ARBA" id="ARBA00022676"/>
    </source>
</evidence>
<dbReference type="InterPro" id="IPR013534">
    <property type="entry name" value="Starch_synth_cat_dom"/>
</dbReference>
<dbReference type="Gene3D" id="3.40.50.2000">
    <property type="entry name" value="Glycogen Phosphorylase B"/>
    <property type="match status" value="1"/>
</dbReference>
<sequence>MKILYVAAEVSPLVKVGGLADVAGSLPQAIQRLGHDIRV</sequence>
<evidence type="ECO:0000256" key="2">
    <source>
        <dbReference type="ARBA" id="ARBA00012588"/>
    </source>
</evidence>
<dbReference type="SUPFAM" id="SSF53756">
    <property type="entry name" value="UDP-Glycosyltransferase/glycogen phosphorylase"/>
    <property type="match status" value="1"/>
</dbReference>
<comment type="caution">
    <text evidence="6">The sequence shown here is derived from an EMBL/GenBank/DDBJ whole genome shotgun (WGS) entry which is preliminary data.</text>
</comment>
<dbReference type="AlphaFoldDB" id="A0A6V8PMD0"/>
<accession>A0A6V8PMD0</accession>
<comment type="catalytic activity">
    <reaction evidence="1">
        <text>[(1-&gt;4)-alpha-D-glucosyl](n) + ADP-alpha-D-glucose = [(1-&gt;4)-alpha-D-glucosyl](n+1) + ADP + H(+)</text>
        <dbReference type="Rhea" id="RHEA:18189"/>
        <dbReference type="Rhea" id="RHEA-COMP:9584"/>
        <dbReference type="Rhea" id="RHEA-COMP:9587"/>
        <dbReference type="ChEBI" id="CHEBI:15378"/>
        <dbReference type="ChEBI" id="CHEBI:15444"/>
        <dbReference type="ChEBI" id="CHEBI:57498"/>
        <dbReference type="ChEBI" id="CHEBI:456216"/>
        <dbReference type="EC" id="2.4.1.21"/>
    </reaction>
</comment>
<proteinExistence type="predicted"/>
<dbReference type="Pfam" id="PF08323">
    <property type="entry name" value="Glyco_transf_5"/>
    <property type="match status" value="1"/>
</dbReference>
<organism evidence="6 7">
    <name type="scientific">Candidatus Hakubella thermalkaliphila</name>
    <dbReference type="NCBI Taxonomy" id="2754717"/>
    <lineage>
        <taxon>Bacteria</taxon>
        <taxon>Bacillati</taxon>
        <taxon>Actinomycetota</taxon>
        <taxon>Actinomycetota incertae sedis</taxon>
        <taxon>Candidatus Hakubellales</taxon>
        <taxon>Candidatus Hakubellaceae</taxon>
        <taxon>Candidatus Hakubella</taxon>
    </lineage>
</organism>
<dbReference type="EMBL" id="BLSA01000729">
    <property type="protein sequence ID" value="GFP33802.1"/>
    <property type="molecule type" value="Genomic_DNA"/>
</dbReference>
<keyword evidence="3" id="KW-0328">Glycosyltransferase</keyword>
<reference evidence="6 7" key="1">
    <citation type="journal article" date="2020" name="Front. Microbiol.">
        <title>Single-cell genomics of novel Actinobacteria with the Wood-Ljungdahl pathway discovered in a serpentinizing system.</title>
        <authorList>
            <person name="Merino N."/>
            <person name="Kawai M."/>
            <person name="Boyd E.S."/>
            <person name="Colman D.R."/>
            <person name="McGlynn S.E."/>
            <person name="Nealson K.H."/>
            <person name="Kurokawa K."/>
            <person name="Hongoh Y."/>
        </authorList>
    </citation>
    <scope>NUCLEOTIDE SEQUENCE [LARGE SCALE GENOMIC DNA]</scope>
    <source>
        <strain evidence="6 7">S42</strain>
    </source>
</reference>
<feature type="domain" description="Starch synthase catalytic" evidence="5">
    <location>
        <begin position="2"/>
        <end position="39"/>
    </location>
</feature>